<dbReference type="PANTHER" id="PTHR43072">
    <property type="entry name" value="N-ACETYLTRANSFERASE"/>
    <property type="match status" value="1"/>
</dbReference>
<gene>
    <name evidence="4" type="primary">bar</name>
    <name evidence="4" type="ORF">AMURIS_01427</name>
</gene>
<dbReference type="RefSeq" id="WP_103238801.1">
    <property type="nucleotide sequence ID" value="NZ_JANJZD010000006.1"/>
</dbReference>
<dbReference type="OrthoDB" id="9798006at2"/>
<evidence type="ECO:0000256" key="1">
    <source>
        <dbReference type="ARBA" id="ARBA00022679"/>
    </source>
</evidence>
<keyword evidence="1 4" id="KW-0808">Transferase</keyword>
<dbReference type="GO" id="GO:0102971">
    <property type="term" value="F:phosphinothricin N-acetyltransferase activity"/>
    <property type="evidence" value="ECO:0007669"/>
    <property type="project" value="UniProtKB-EC"/>
</dbReference>
<name>A0A2K4ZE29_9FIRM</name>
<keyword evidence="5" id="KW-1185">Reference proteome</keyword>
<evidence type="ECO:0000256" key="2">
    <source>
        <dbReference type="ARBA" id="ARBA00023315"/>
    </source>
</evidence>
<proteinExistence type="predicted"/>
<evidence type="ECO:0000259" key="3">
    <source>
        <dbReference type="PROSITE" id="PS51186"/>
    </source>
</evidence>
<dbReference type="PANTHER" id="PTHR43072:SF23">
    <property type="entry name" value="UPF0039 PROTEIN C11D3.02C"/>
    <property type="match status" value="1"/>
</dbReference>
<dbReference type="Pfam" id="PF13420">
    <property type="entry name" value="Acetyltransf_4"/>
    <property type="match status" value="1"/>
</dbReference>
<dbReference type="InterPro" id="IPR016181">
    <property type="entry name" value="Acyl_CoA_acyltransferase"/>
</dbReference>
<dbReference type="SUPFAM" id="SSF55729">
    <property type="entry name" value="Acyl-CoA N-acyltransferases (Nat)"/>
    <property type="match status" value="1"/>
</dbReference>
<dbReference type="EC" id="2.3.1.183" evidence="4"/>
<keyword evidence="2 4" id="KW-0012">Acyltransferase</keyword>
<evidence type="ECO:0000313" key="5">
    <source>
        <dbReference type="Proteomes" id="UP000236311"/>
    </source>
</evidence>
<protein>
    <submittedName>
        <fullName evidence="4">Phosphinothricin N-acetyltransferase</fullName>
        <ecNumber evidence="4">2.3.1.183</ecNumber>
    </submittedName>
</protein>
<sequence>METLLQKEDRRIRIAGAEDARVLLEIYAPYVRETAVTFEYDVPSEAEFRGRILHTLKKYPYLVAEQDGEPVGYAYAGAFHSRAAYERGVETTVYIRKDRRRGGLGRELYEALEKILVCQNILNLNACIGYPEMEDEYLTRDSARFHERQGFRPAGRFHKCGYKFDRWYDMIWMEKHIGEHRVNPAAVRWFPEIREEVSAIFL</sequence>
<reference evidence="4 5" key="1">
    <citation type="submission" date="2018-01" db="EMBL/GenBank/DDBJ databases">
        <authorList>
            <person name="Gaut B.S."/>
            <person name="Morton B.R."/>
            <person name="Clegg M.T."/>
            <person name="Duvall M.R."/>
        </authorList>
    </citation>
    <scope>NUCLEOTIDE SEQUENCE [LARGE SCALE GENOMIC DNA]</scope>
    <source>
        <strain evidence="4">GP69</strain>
    </source>
</reference>
<dbReference type="PROSITE" id="PS51186">
    <property type="entry name" value="GNAT"/>
    <property type="match status" value="1"/>
</dbReference>
<accession>A0A2K4ZE29</accession>
<feature type="domain" description="N-acetyltransferase" evidence="3">
    <location>
        <begin position="10"/>
        <end position="178"/>
    </location>
</feature>
<dbReference type="Proteomes" id="UP000236311">
    <property type="component" value="Unassembled WGS sequence"/>
</dbReference>
<organism evidence="4 5">
    <name type="scientific">Acetatifactor muris</name>
    <dbReference type="NCBI Taxonomy" id="879566"/>
    <lineage>
        <taxon>Bacteria</taxon>
        <taxon>Bacillati</taxon>
        <taxon>Bacillota</taxon>
        <taxon>Clostridia</taxon>
        <taxon>Lachnospirales</taxon>
        <taxon>Lachnospiraceae</taxon>
        <taxon>Acetatifactor</taxon>
    </lineage>
</organism>
<dbReference type="Gene3D" id="3.40.630.30">
    <property type="match status" value="1"/>
</dbReference>
<dbReference type="AlphaFoldDB" id="A0A2K4ZE29"/>
<dbReference type="InterPro" id="IPR000182">
    <property type="entry name" value="GNAT_dom"/>
</dbReference>
<evidence type="ECO:0000313" key="4">
    <source>
        <dbReference type="EMBL" id="SOY28716.1"/>
    </source>
</evidence>
<dbReference type="EMBL" id="OFSM01000006">
    <property type="protein sequence ID" value="SOY28716.1"/>
    <property type="molecule type" value="Genomic_DNA"/>
</dbReference>
<dbReference type="CDD" id="cd04301">
    <property type="entry name" value="NAT_SF"/>
    <property type="match status" value="1"/>
</dbReference>